<organism evidence="4 5">
    <name type="scientific">Variibacter gotjawalensis</name>
    <dbReference type="NCBI Taxonomy" id="1333996"/>
    <lineage>
        <taxon>Bacteria</taxon>
        <taxon>Pseudomonadati</taxon>
        <taxon>Pseudomonadota</taxon>
        <taxon>Alphaproteobacteria</taxon>
        <taxon>Hyphomicrobiales</taxon>
        <taxon>Nitrobacteraceae</taxon>
        <taxon>Variibacter</taxon>
    </lineage>
</organism>
<reference evidence="4 5" key="1">
    <citation type="submission" date="2015-08" db="EMBL/GenBank/DDBJ databases">
        <title>Investigation of the bacterial diversity of lava forest soil.</title>
        <authorList>
            <person name="Lee J.S."/>
        </authorList>
    </citation>
    <scope>NUCLEOTIDE SEQUENCE [LARGE SCALE GENOMIC DNA]</scope>
    <source>
        <strain evidence="4 5">GJW-30</strain>
    </source>
</reference>
<dbReference type="RefSeq" id="WP_096351913.1">
    <property type="nucleotide sequence ID" value="NZ_AP014946.1"/>
</dbReference>
<dbReference type="PANTHER" id="PTHR31302:SF31">
    <property type="entry name" value="PHOSPHODIESTERASE YAEI"/>
    <property type="match status" value="1"/>
</dbReference>
<name>A0A0S3PQX2_9BRAD</name>
<dbReference type="InterPro" id="IPR004843">
    <property type="entry name" value="Calcineurin-like_PHP"/>
</dbReference>
<dbReference type="InterPro" id="IPR029052">
    <property type="entry name" value="Metallo-depent_PP-like"/>
</dbReference>
<dbReference type="Proteomes" id="UP000236884">
    <property type="component" value="Chromosome"/>
</dbReference>
<accession>A0A0S3PQX2</accession>
<dbReference type="GO" id="GO:0009245">
    <property type="term" value="P:lipid A biosynthetic process"/>
    <property type="evidence" value="ECO:0007669"/>
    <property type="project" value="TreeGrafter"/>
</dbReference>
<dbReference type="PANTHER" id="PTHR31302">
    <property type="entry name" value="TRANSMEMBRANE PROTEIN WITH METALLOPHOSPHOESTERASE DOMAIN-RELATED"/>
    <property type="match status" value="1"/>
</dbReference>
<protein>
    <submittedName>
        <fullName evidence="4">Putative metallophosphoesterase</fullName>
        <ecNumber evidence="4">3.1.-.-</ecNumber>
    </submittedName>
</protein>
<dbReference type="GO" id="GO:0016020">
    <property type="term" value="C:membrane"/>
    <property type="evidence" value="ECO:0007669"/>
    <property type="project" value="GOC"/>
</dbReference>
<dbReference type="Gene3D" id="3.60.21.10">
    <property type="match status" value="1"/>
</dbReference>
<sequence>MLHITRRTFITGLAGAAATLAATGYAFGFEPRYRLRIQDYQLTPKGWTPGLKLKLAIIADLHASEPLMPMERVEEIVDTTNALGADAILLLGDYIASHRGVTLKATVPDVAKALARLKAPLGVHGVLGNHDWWDDDRAQRRLSGPTITHTAFRNAGLPLLENEAIQLKKDGKPFWLAGLGDQIAFPFRHPKMGVHDMRKTLAAITDDAPAILMAHEPDIFAHIPDRFALTLSGHTHGGQVRIFGYSPMVPSRYGNRYAYGHVIENDRHLIVSGGLGCSKLPLRFGVPPEIVVVNVGDESTS</sequence>
<dbReference type="PROSITE" id="PS51318">
    <property type="entry name" value="TAT"/>
    <property type="match status" value="1"/>
</dbReference>
<dbReference type="EC" id="3.1.-.-" evidence="4"/>
<dbReference type="SUPFAM" id="SSF56300">
    <property type="entry name" value="Metallo-dependent phosphatases"/>
    <property type="match status" value="1"/>
</dbReference>
<evidence type="ECO:0000256" key="1">
    <source>
        <dbReference type="ARBA" id="ARBA00022723"/>
    </source>
</evidence>
<evidence type="ECO:0000313" key="5">
    <source>
        <dbReference type="Proteomes" id="UP000236884"/>
    </source>
</evidence>
<dbReference type="KEGG" id="vgo:GJW-30_1_00796"/>
<dbReference type="InterPro" id="IPR051158">
    <property type="entry name" value="Metallophosphoesterase_sf"/>
</dbReference>
<dbReference type="GO" id="GO:0008758">
    <property type="term" value="F:UDP-2,3-diacylglucosamine hydrolase activity"/>
    <property type="evidence" value="ECO:0007669"/>
    <property type="project" value="TreeGrafter"/>
</dbReference>
<evidence type="ECO:0000313" key="4">
    <source>
        <dbReference type="EMBL" id="BAT58272.1"/>
    </source>
</evidence>
<dbReference type="EMBL" id="AP014946">
    <property type="protein sequence ID" value="BAT58272.1"/>
    <property type="molecule type" value="Genomic_DNA"/>
</dbReference>
<dbReference type="CDD" id="cd07385">
    <property type="entry name" value="MPP_YkuE_C"/>
    <property type="match status" value="1"/>
</dbReference>
<dbReference type="AlphaFoldDB" id="A0A0S3PQX2"/>
<keyword evidence="1" id="KW-0479">Metal-binding</keyword>
<dbReference type="InterPro" id="IPR006311">
    <property type="entry name" value="TAT_signal"/>
</dbReference>
<keyword evidence="2 4" id="KW-0378">Hydrolase</keyword>
<feature type="domain" description="Calcineurin-like phosphoesterase" evidence="3">
    <location>
        <begin position="54"/>
        <end position="237"/>
    </location>
</feature>
<dbReference type="Pfam" id="PF00149">
    <property type="entry name" value="Metallophos"/>
    <property type="match status" value="1"/>
</dbReference>
<evidence type="ECO:0000256" key="2">
    <source>
        <dbReference type="ARBA" id="ARBA00022801"/>
    </source>
</evidence>
<dbReference type="OrthoDB" id="9780884at2"/>
<proteinExistence type="predicted"/>
<gene>
    <name evidence="4" type="ORF">GJW-30_1_00796</name>
</gene>
<evidence type="ECO:0000259" key="3">
    <source>
        <dbReference type="Pfam" id="PF00149"/>
    </source>
</evidence>
<keyword evidence="5" id="KW-1185">Reference proteome</keyword>
<dbReference type="GO" id="GO:0046872">
    <property type="term" value="F:metal ion binding"/>
    <property type="evidence" value="ECO:0007669"/>
    <property type="project" value="UniProtKB-KW"/>
</dbReference>